<protein>
    <submittedName>
        <fullName evidence="8">Bifunctional Protein kinase</fullName>
    </submittedName>
</protein>
<feature type="binding site" evidence="6">
    <location>
        <position position="125"/>
    </location>
    <ligand>
        <name>ATP</name>
        <dbReference type="ChEBI" id="CHEBI:30616"/>
    </ligand>
</feature>
<dbReference type="Pfam" id="PF00069">
    <property type="entry name" value="Pkinase"/>
    <property type="match status" value="1"/>
</dbReference>
<evidence type="ECO:0000256" key="6">
    <source>
        <dbReference type="PROSITE-ProRule" id="PRU10141"/>
    </source>
</evidence>
<dbReference type="SUPFAM" id="SSF56112">
    <property type="entry name" value="Protein kinase-like (PK-like)"/>
    <property type="match status" value="1"/>
</dbReference>
<comment type="caution">
    <text evidence="8">The sequence shown here is derived from an EMBL/GenBank/DDBJ whole genome shotgun (WGS) entry which is preliminary data.</text>
</comment>
<dbReference type="GO" id="GO:0004674">
    <property type="term" value="F:protein serine/threonine kinase activity"/>
    <property type="evidence" value="ECO:0007669"/>
    <property type="project" value="UniProtKB-KW"/>
</dbReference>
<organism evidence="8 9">
    <name type="scientific">Babesia duncani</name>
    <dbReference type="NCBI Taxonomy" id="323732"/>
    <lineage>
        <taxon>Eukaryota</taxon>
        <taxon>Sar</taxon>
        <taxon>Alveolata</taxon>
        <taxon>Apicomplexa</taxon>
        <taxon>Aconoidasida</taxon>
        <taxon>Piroplasmida</taxon>
        <taxon>Babesiidae</taxon>
        <taxon>Babesia</taxon>
    </lineage>
</organism>
<evidence type="ECO:0000256" key="2">
    <source>
        <dbReference type="ARBA" id="ARBA00022679"/>
    </source>
</evidence>
<keyword evidence="4 8" id="KW-0418">Kinase</keyword>
<dbReference type="AlphaFoldDB" id="A0AAD9PJ78"/>
<dbReference type="Gene3D" id="1.10.510.10">
    <property type="entry name" value="Transferase(Phosphotransferase) domain 1"/>
    <property type="match status" value="1"/>
</dbReference>
<dbReference type="KEGG" id="bdw:94337361"/>
<dbReference type="InterPro" id="IPR000719">
    <property type="entry name" value="Prot_kinase_dom"/>
</dbReference>
<dbReference type="Gene3D" id="3.30.200.20">
    <property type="entry name" value="Phosphorylase Kinase, domain 1"/>
    <property type="match status" value="1"/>
</dbReference>
<evidence type="ECO:0000259" key="7">
    <source>
        <dbReference type="PROSITE" id="PS50011"/>
    </source>
</evidence>
<dbReference type="InterPro" id="IPR017441">
    <property type="entry name" value="Protein_kinase_ATP_BS"/>
</dbReference>
<name>A0AAD9PJ78_9APIC</name>
<gene>
    <name evidence="8" type="ORF">BdWA1_003064</name>
</gene>
<accession>A0AAD9PJ78</accession>
<dbReference type="EMBL" id="JALLKP010000004">
    <property type="protein sequence ID" value="KAK2195388.1"/>
    <property type="molecule type" value="Genomic_DNA"/>
</dbReference>
<reference evidence="8" key="1">
    <citation type="journal article" date="2023" name="Nat. Microbiol.">
        <title>Babesia duncani multi-omics identifies virulence factors and drug targets.</title>
        <authorList>
            <person name="Singh P."/>
            <person name="Lonardi S."/>
            <person name="Liang Q."/>
            <person name="Vydyam P."/>
            <person name="Khabirova E."/>
            <person name="Fang T."/>
            <person name="Gihaz S."/>
            <person name="Thekkiniath J."/>
            <person name="Munshi M."/>
            <person name="Abel S."/>
            <person name="Ciampossin L."/>
            <person name="Batugedara G."/>
            <person name="Gupta M."/>
            <person name="Lu X.M."/>
            <person name="Lenz T."/>
            <person name="Chakravarty S."/>
            <person name="Cornillot E."/>
            <person name="Hu Y."/>
            <person name="Ma W."/>
            <person name="Gonzalez L.M."/>
            <person name="Sanchez S."/>
            <person name="Estrada K."/>
            <person name="Sanchez-Flores A."/>
            <person name="Montero E."/>
            <person name="Harb O.S."/>
            <person name="Le Roch K.G."/>
            <person name="Mamoun C.B."/>
        </authorList>
    </citation>
    <scope>NUCLEOTIDE SEQUENCE</scope>
    <source>
        <tissue evidence="8">Blood</tissue>
    </source>
</reference>
<evidence type="ECO:0000313" key="8">
    <source>
        <dbReference type="EMBL" id="KAK2195388.1"/>
    </source>
</evidence>
<dbReference type="GeneID" id="94337361"/>
<dbReference type="InterPro" id="IPR011009">
    <property type="entry name" value="Kinase-like_dom_sf"/>
</dbReference>
<evidence type="ECO:0000256" key="1">
    <source>
        <dbReference type="ARBA" id="ARBA00022527"/>
    </source>
</evidence>
<evidence type="ECO:0000256" key="4">
    <source>
        <dbReference type="ARBA" id="ARBA00022777"/>
    </source>
</evidence>
<dbReference type="SMART" id="SM00220">
    <property type="entry name" value="S_TKc"/>
    <property type="match status" value="1"/>
</dbReference>
<dbReference type="PANTHER" id="PTHR24349">
    <property type="entry name" value="SERINE/THREONINE-PROTEIN KINASE"/>
    <property type="match status" value="1"/>
</dbReference>
<dbReference type="InterPro" id="IPR050205">
    <property type="entry name" value="CDPK_Ser/Thr_kinases"/>
</dbReference>
<dbReference type="GO" id="GO:0005524">
    <property type="term" value="F:ATP binding"/>
    <property type="evidence" value="ECO:0007669"/>
    <property type="project" value="UniProtKB-UniRule"/>
</dbReference>
<evidence type="ECO:0000256" key="5">
    <source>
        <dbReference type="ARBA" id="ARBA00022840"/>
    </source>
</evidence>
<keyword evidence="2" id="KW-0808">Transferase</keyword>
<dbReference type="RefSeq" id="XP_067802231.1">
    <property type="nucleotide sequence ID" value="XM_067948080.1"/>
</dbReference>
<dbReference type="Proteomes" id="UP001214638">
    <property type="component" value="Unassembled WGS sequence"/>
</dbReference>
<keyword evidence="9" id="KW-1185">Reference proteome</keyword>
<evidence type="ECO:0000313" key="9">
    <source>
        <dbReference type="Proteomes" id="UP001214638"/>
    </source>
</evidence>
<keyword evidence="3 6" id="KW-0547">Nucleotide-binding</keyword>
<dbReference type="PROSITE" id="PS00107">
    <property type="entry name" value="PROTEIN_KINASE_ATP"/>
    <property type="match status" value="1"/>
</dbReference>
<feature type="domain" description="Protein kinase" evidence="7">
    <location>
        <begin position="92"/>
        <end position="413"/>
    </location>
</feature>
<dbReference type="PROSITE" id="PS50011">
    <property type="entry name" value="PROTEIN_KINASE_DOM"/>
    <property type="match status" value="1"/>
</dbReference>
<keyword evidence="5 6" id="KW-0067">ATP-binding</keyword>
<evidence type="ECO:0000256" key="3">
    <source>
        <dbReference type="ARBA" id="ARBA00022741"/>
    </source>
</evidence>
<keyword evidence="1" id="KW-0723">Serine/threonine-protein kinase</keyword>
<sequence length="664" mass="74781">MNSNKLVLEDGSCARLSRYCFSSATPTTAVSAYSNTLGSCQLTSSTYLSVSQSVESPRTQNYPSRVRDLNRLDFNCFSPVLKGDYITYRRKYLEGPVIGRGSFGVVRSLFSMVDLLALQQHLPVKLQLPANRLGEGIKCLPNNQYEFCGLSLCAPTRAVKIIDLYKLCKNRKSSDFLHVLRELSIVSWIDHPDIVKVTEIHSDCFDLIFGVGNNVDAIISRLNEDSKVYVVMEYCSGGDLTSRKIEESSKEEMIAHMFLHIFRALSYVNCMGIAHRDVKPENFLWTDSSPNASIKLADFGLANNPLDPLRTRAGTAYYVAPEIVKLAPKVAYTTKCDSWSAGIMLHIFLLGSCPYHADTDAKTLYRVANDDIDWSDECYARLPPDAYDLLRKLLVKDPSRRISTTEALNHRWLARVALKMAKIPLTVEEATGIVDNLTAFHKFPVLKQLALSLMVRQIQGTKIEEWRECYVYLSTFCGNERFRIDLDSVQHWLKHSMDNKDDPGYNLKCIESDTCSCIRCIPRKRRTSLRQMSLFKSVQKLTSLPGLGDHIGLTEFAAAQMATQLCQLDDLIADTFAGIRSDISGRRSVQIEVSDLRRFVNPLSRSCDDDVLEQVLHEAEASALTSHVGNSQESDSFDVMDIYRKFAKKSGDCPGPFQLKNFLF</sequence>
<proteinExistence type="predicted"/>